<evidence type="ECO:0000256" key="1">
    <source>
        <dbReference type="SAM" id="Phobius"/>
    </source>
</evidence>
<comment type="caution">
    <text evidence="2">The sequence shown here is derived from an EMBL/GenBank/DDBJ whole genome shotgun (WGS) entry which is preliminary data.</text>
</comment>
<gene>
    <name evidence="2" type="primary">C7A29_14</name>
    <name evidence="2" type="ORF">CFP56_034820</name>
</gene>
<dbReference type="Proteomes" id="UP000237347">
    <property type="component" value="Unassembled WGS sequence"/>
</dbReference>
<dbReference type="EMBL" id="PKMF04000062">
    <property type="protein sequence ID" value="KAK7853749.1"/>
    <property type="molecule type" value="Genomic_DNA"/>
</dbReference>
<feature type="transmembrane region" description="Helical" evidence="1">
    <location>
        <begin position="12"/>
        <end position="30"/>
    </location>
</feature>
<dbReference type="AlphaFoldDB" id="A0AAW0LQN8"/>
<keyword evidence="1" id="KW-0472">Membrane</keyword>
<protein>
    <submittedName>
        <fullName evidence="2">Cytochrome p450 cyp72a219</fullName>
    </submittedName>
</protein>
<sequence length="127" mass="14923">MQISLDKVATFVLFVIMTTLSCMILNWVRLRPKYIERCLRKQGLVGNSYRLFFGDTKDSSMMIKQACSKHIELSDDIVPHVLPFEHHTMKHYGMYVYNKLNYLKILLQQTQIISQSLYLTQSEVTRS</sequence>
<keyword evidence="1" id="KW-1133">Transmembrane helix</keyword>
<organism evidence="2 3">
    <name type="scientific">Quercus suber</name>
    <name type="common">Cork oak</name>
    <dbReference type="NCBI Taxonomy" id="58331"/>
    <lineage>
        <taxon>Eukaryota</taxon>
        <taxon>Viridiplantae</taxon>
        <taxon>Streptophyta</taxon>
        <taxon>Embryophyta</taxon>
        <taxon>Tracheophyta</taxon>
        <taxon>Spermatophyta</taxon>
        <taxon>Magnoliopsida</taxon>
        <taxon>eudicotyledons</taxon>
        <taxon>Gunneridae</taxon>
        <taxon>Pentapetalae</taxon>
        <taxon>rosids</taxon>
        <taxon>fabids</taxon>
        <taxon>Fagales</taxon>
        <taxon>Fagaceae</taxon>
        <taxon>Quercus</taxon>
    </lineage>
</organism>
<keyword evidence="3" id="KW-1185">Reference proteome</keyword>
<reference evidence="2 3" key="1">
    <citation type="journal article" date="2018" name="Sci. Data">
        <title>The draft genome sequence of cork oak.</title>
        <authorList>
            <person name="Ramos A.M."/>
            <person name="Usie A."/>
            <person name="Barbosa P."/>
            <person name="Barros P.M."/>
            <person name="Capote T."/>
            <person name="Chaves I."/>
            <person name="Simoes F."/>
            <person name="Abreu I."/>
            <person name="Carrasquinho I."/>
            <person name="Faro C."/>
            <person name="Guimaraes J.B."/>
            <person name="Mendonca D."/>
            <person name="Nobrega F."/>
            <person name="Rodrigues L."/>
            <person name="Saibo N.J.M."/>
            <person name="Varela M.C."/>
            <person name="Egas C."/>
            <person name="Matos J."/>
            <person name="Miguel C.M."/>
            <person name="Oliveira M.M."/>
            <person name="Ricardo C.P."/>
            <person name="Goncalves S."/>
        </authorList>
    </citation>
    <scope>NUCLEOTIDE SEQUENCE [LARGE SCALE GENOMIC DNA]</scope>
    <source>
        <strain evidence="3">cv. HL8</strain>
    </source>
</reference>
<keyword evidence="1" id="KW-0812">Transmembrane</keyword>
<evidence type="ECO:0000313" key="3">
    <source>
        <dbReference type="Proteomes" id="UP000237347"/>
    </source>
</evidence>
<evidence type="ECO:0000313" key="2">
    <source>
        <dbReference type="EMBL" id="KAK7853749.1"/>
    </source>
</evidence>
<proteinExistence type="predicted"/>
<accession>A0AAW0LQN8</accession>
<name>A0AAW0LQN8_QUESU</name>
<dbReference type="PROSITE" id="PS51257">
    <property type="entry name" value="PROKAR_LIPOPROTEIN"/>
    <property type="match status" value="1"/>
</dbReference>